<dbReference type="AlphaFoldDB" id="A0ABD2NG51"/>
<evidence type="ECO:0000313" key="2">
    <source>
        <dbReference type="EMBL" id="KAL3277743.1"/>
    </source>
</evidence>
<gene>
    <name evidence="2" type="ORF">HHI36_013083</name>
</gene>
<evidence type="ECO:0000256" key="1">
    <source>
        <dbReference type="SAM" id="MobiDB-lite"/>
    </source>
</evidence>
<proteinExistence type="predicted"/>
<name>A0ABD2NG51_9CUCU</name>
<comment type="caution">
    <text evidence="2">The sequence shown here is derived from an EMBL/GenBank/DDBJ whole genome shotgun (WGS) entry which is preliminary data.</text>
</comment>
<feature type="region of interest" description="Disordered" evidence="1">
    <location>
        <begin position="48"/>
        <end position="68"/>
    </location>
</feature>
<accession>A0ABD2NG51</accession>
<reference evidence="2 3" key="1">
    <citation type="journal article" date="2021" name="BMC Biol.">
        <title>Horizontally acquired antibacterial genes associated with adaptive radiation of ladybird beetles.</title>
        <authorList>
            <person name="Li H.S."/>
            <person name="Tang X.F."/>
            <person name="Huang Y.H."/>
            <person name="Xu Z.Y."/>
            <person name="Chen M.L."/>
            <person name="Du X.Y."/>
            <person name="Qiu B.Y."/>
            <person name="Chen P.T."/>
            <person name="Zhang W."/>
            <person name="Slipinski A."/>
            <person name="Escalona H.E."/>
            <person name="Waterhouse R.M."/>
            <person name="Zwick A."/>
            <person name="Pang H."/>
        </authorList>
    </citation>
    <scope>NUCLEOTIDE SEQUENCE [LARGE SCALE GENOMIC DNA]</scope>
    <source>
        <strain evidence="2">SYSU2018</strain>
    </source>
</reference>
<organism evidence="2 3">
    <name type="scientific">Cryptolaemus montrouzieri</name>
    <dbReference type="NCBI Taxonomy" id="559131"/>
    <lineage>
        <taxon>Eukaryota</taxon>
        <taxon>Metazoa</taxon>
        <taxon>Ecdysozoa</taxon>
        <taxon>Arthropoda</taxon>
        <taxon>Hexapoda</taxon>
        <taxon>Insecta</taxon>
        <taxon>Pterygota</taxon>
        <taxon>Neoptera</taxon>
        <taxon>Endopterygota</taxon>
        <taxon>Coleoptera</taxon>
        <taxon>Polyphaga</taxon>
        <taxon>Cucujiformia</taxon>
        <taxon>Coccinelloidea</taxon>
        <taxon>Coccinellidae</taxon>
        <taxon>Scymninae</taxon>
        <taxon>Scymnini</taxon>
        <taxon>Cryptolaemus</taxon>
    </lineage>
</organism>
<sequence length="170" mass="19400">PGKSIAAESLSDEIPEAYLYVHRKIIVRKIIKSENKKQVKVLFDSDSTYEDTPSDDIPCSDSSDDNDFETQCLTKQREQEGLIEEQEMKESINKGKIKQSTLNTLIFGVDILLSELPRALPHRKIQHKLKHTVVASNVKFEDDKILLLSSQHINRMTNNKEVMGKSLSKF</sequence>
<evidence type="ECO:0000313" key="3">
    <source>
        <dbReference type="Proteomes" id="UP001516400"/>
    </source>
</evidence>
<feature type="non-terminal residue" evidence="2">
    <location>
        <position position="1"/>
    </location>
</feature>
<dbReference type="Proteomes" id="UP001516400">
    <property type="component" value="Unassembled WGS sequence"/>
</dbReference>
<protein>
    <submittedName>
        <fullName evidence="2">Uncharacterized protein</fullName>
    </submittedName>
</protein>
<dbReference type="EMBL" id="JABFTP020000103">
    <property type="protein sequence ID" value="KAL3277743.1"/>
    <property type="molecule type" value="Genomic_DNA"/>
</dbReference>
<keyword evidence="3" id="KW-1185">Reference proteome</keyword>